<dbReference type="AlphaFoldDB" id="A0A1G1XA44"/>
<feature type="transmembrane region" description="Helical" evidence="1">
    <location>
        <begin position="241"/>
        <end position="261"/>
    </location>
</feature>
<feature type="transmembrane region" description="Helical" evidence="1">
    <location>
        <begin position="143"/>
        <end position="162"/>
    </location>
</feature>
<evidence type="ECO:0000256" key="1">
    <source>
        <dbReference type="SAM" id="Phobius"/>
    </source>
</evidence>
<gene>
    <name evidence="2" type="ORF">A3E36_04580</name>
</gene>
<feature type="transmembrane region" description="Helical" evidence="1">
    <location>
        <begin position="108"/>
        <end position="131"/>
    </location>
</feature>
<organism evidence="2 3">
    <name type="scientific">Candidatus Andersenbacteria bacterium RIFCSPHIGHO2_12_FULL_45_11b</name>
    <dbReference type="NCBI Taxonomy" id="1797282"/>
    <lineage>
        <taxon>Bacteria</taxon>
        <taxon>Candidatus Anderseniibacteriota</taxon>
    </lineage>
</organism>
<name>A0A1G1XA44_9BACT</name>
<protein>
    <recommendedName>
        <fullName evidence="4">Membrane protein 6-pyruvoyl-tetrahydropterin synthase-related domain-containing protein</fullName>
    </recommendedName>
</protein>
<feature type="transmembrane region" description="Helical" evidence="1">
    <location>
        <begin position="573"/>
        <end position="591"/>
    </location>
</feature>
<feature type="transmembrane region" description="Helical" evidence="1">
    <location>
        <begin position="335"/>
        <end position="355"/>
    </location>
</feature>
<feature type="transmembrane region" description="Helical" evidence="1">
    <location>
        <begin position="33"/>
        <end position="53"/>
    </location>
</feature>
<feature type="transmembrane region" description="Helical" evidence="1">
    <location>
        <begin position="12"/>
        <end position="28"/>
    </location>
</feature>
<sequence>MNFLDFEPLQGALTGIIFGLGVLLVAYIPKYKWLAASLICIGITPLALMPFWFSYGDLGISDWDYYFSMHSTLQKSISEFHQFPLWNPYVCGGTSALGDPEFPVFSPLFLFEIAFGTPAGFVLSIYTSVAIGALGMLHFARKIGIGPVGALMASLPMAFGSVNLLEIVEGHPNILSAMYIPWVWYCWYSAYVGTVKQKKYFIIATAFLLALMFFQGGIYLLMYMAGAFIAMLFFVKNPKRAIYITLLAGILALGLASAKLIPVFYWLQQFQDAAYASSAYTLSSLHEILLGRHLHGGEDIIPNQGGGWHEYGAYIGPLVLLMALWGYIVRRKERLTRALLLSAVLAILVSAMGPYLKPMFDQMPFFPRSNVSRVILFAIIPLSLLAGCGVDALAKKKKYIRGAAILIVTLAAIDLMSLAYQLAAQAFVLPHTVDAIPEAPHPIAYSPFDYKFRHNGVDYTRAYEATNKGYGNMAYCSVLGPDPAVRIITDEGDNNIISFSHNENASFELHAWTPNTIITTVKSVDASSAVLNANYAKGWEVNGKPAKEIMNRVGTDIPAGTTKLTFTYKPPGMMLGAVISSISIIIAILLLF</sequence>
<dbReference type="EMBL" id="MHHS01000025">
    <property type="protein sequence ID" value="OGY36935.1"/>
    <property type="molecule type" value="Genomic_DNA"/>
</dbReference>
<reference evidence="2 3" key="1">
    <citation type="journal article" date="2016" name="Nat. Commun.">
        <title>Thousands of microbial genomes shed light on interconnected biogeochemical processes in an aquifer system.</title>
        <authorList>
            <person name="Anantharaman K."/>
            <person name="Brown C.T."/>
            <person name="Hug L.A."/>
            <person name="Sharon I."/>
            <person name="Castelle C.J."/>
            <person name="Probst A.J."/>
            <person name="Thomas B.C."/>
            <person name="Singh A."/>
            <person name="Wilkins M.J."/>
            <person name="Karaoz U."/>
            <person name="Brodie E.L."/>
            <person name="Williams K.H."/>
            <person name="Hubbard S.S."/>
            <person name="Banfield J.F."/>
        </authorList>
    </citation>
    <scope>NUCLEOTIDE SEQUENCE [LARGE SCALE GENOMIC DNA]</scope>
</reference>
<feature type="transmembrane region" description="Helical" evidence="1">
    <location>
        <begin position="403"/>
        <end position="423"/>
    </location>
</feature>
<dbReference type="PANTHER" id="PTHR38454:SF1">
    <property type="entry name" value="INTEGRAL MEMBRANE PROTEIN"/>
    <property type="match status" value="1"/>
</dbReference>
<evidence type="ECO:0000313" key="3">
    <source>
        <dbReference type="Proteomes" id="UP000177941"/>
    </source>
</evidence>
<feature type="transmembrane region" description="Helical" evidence="1">
    <location>
        <begin position="311"/>
        <end position="328"/>
    </location>
</feature>
<feature type="transmembrane region" description="Helical" evidence="1">
    <location>
        <begin position="375"/>
        <end position="394"/>
    </location>
</feature>
<proteinExistence type="predicted"/>
<comment type="caution">
    <text evidence="2">The sequence shown here is derived from an EMBL/GenBank/DDBJ whole genome shotgun (WGS) entry which is preliminary data.</text>
</comment>
<keyword evidence="1" id="KW-1133">Transmembrane helix</keyword>
<keyword evidence="1" id="KW-0812">Transmembrane</keyword>
<evidence type="ECO:0000313" key="2">
    <source>
        <dbReference type="EMBL" id="OGY36935.1"/>
    </source>
</evidence>
<evidence type="ECO:0008006" key="4">
    <source>
        <dbReference type="Google" id="ProtNLM"/>
    </source>
</evidence>
<keyword evidence="1" id="KW-0472">Membrane</keyword>
<dbReference type="Proteomes" id="UP000177941">
    <property type="component" value="Unassembled WGS sequence"/>
</dbReference>
<feature type="transmembrane region" description="Helical" evidence="1">
    <location>
        <begin position="206"/>
        <end position="235"/>
    </location>
</feature>
<feature type="transmembrane region" description="Helical" evidence="1">
    <location>
        <begin position="174"/>
        <end position="194"/>
    </location>
</feature>
<dbReference type="InterPro" id="IPR018580">
    <property type="entry name" value="Uncharacterised_YfhO"/>
</dbReference>
<accession>A0A1G1XA44</accession>
<dbReference type="PANTHER" id="PTHR38454">
    <property type="entry name" value="INTEGRAL MEMBRANE PROTEIN-RELATED"/>
    <property type="match status" value="1"/>
</dbReference>